<name>A0A0S8GE93_UNCT6</name>
<dbReference type="PROSITE" id="PS50045">
    <property type="entry name" value="SIGMA54_INTERACT_4"/>
    <property type="match status" value="1"/>
</dbReference>
<dbReference type="PROSITE" id="PS00675">
    <property type="entry name" value="SIGMA54_INTERACT_1"/>
    <property type="match status" value="1"/>
</dbReference>
<evidence type="ECO:0000313" key="7">
    <source>
        <dbReference type="Proteomes" id="UP000051717"/>
    </source>
</evidence>
<dbReference type="CDD" id="cd00009">
    <property type="entry name" value="AAA"/>
    <property type="match status" value="1"/>
</dbReference>
<dbReference type="InterPro" id="IPR009057">
    <property type="entry name" value="Homeodomain-like_sf"/>
</dbReference>
<proteinExistence type="predicted"/>
<dbReference type="InterPro" id="IPR058031">
    <property type="entry name" value="AAA_lid_NorR"/>
</dbReference>
<feature type="non-terminal residue" evidence="6">
    <location>
        <position position="1"/>
    </location>
</feature>
<dbReference type="Gene3D" id="1.10.8.60">
    <property type="match status" value="1"/>
</dbReference>
<dbReference type="InterPro" id="IPR003593">
    <property type="entry name" value="AAA+_ATPase"/>
</dbReference>
<dbReference type="InterPro" id="IPR027417">
    <property type="entry name" value="P-loop_NTPase"/>
</dbReference>
<reference evidence="6 7" key="1">
    <citation type="journal article" date="2015" name="Microbiome">
        <title>Genomic resolution of linkages in carbon, nitrogen, and sulfur cycling among widespread estuary sediment bacteria.</title>
        <authorList>
            <person name="Baker B.J."/>
            <person name="Lazar C.S."/>
            <person name="Teske A.P."/>
            <person name="Dick G.J."/>
        </authorList>
    </citation>
    <scope>NUCLEOTIDE SEQUENCE [LARGE SCALE GENOMIC DNA]</scope>
    <source>
        <strain evidence="6">SM23_40</strain>
    </source>
</reference>
<evidence type="ECO:0000256" key="4">
    <source>
        <dbReference type="ARBA" id="ARBA00023163"/>
    </source>
</evidence>
<dbReference type="Gene3D" id="3.40.50.300">
    <property type="entry name" value="P-loop containing nucleotide triphosphate hydrolases"/>
    <property type="match status" value="1"/>
</dbReference>
<keyword evidence="2" id="KW-0067">ATP-binding</keyword>
<dbReference type="PROSITE" id="PS00688">
    <property type="entry name" value="SIGMA54_INTERACT_3"/>
    <property type="match status" value="1"/>
</dbReference>
<dbReference type="Proteomes" id="UP000051717">
    <property type="component" value="Unassembled WGS sequence"/>
</dbReference>
<dbReference type="Gene3D" id="1.10.10.60">
    <property type="entry name" value="Homeodomain-like"/>
    <property type="match status" value="1"/>
</dbReference>
<protein>
    <recommendedName>
        <fullName evidence="5">Sigma-54 factor interaction domain-containing protein</fullName>
    </recommendedName>
</protein>
<feature type="domain" description="Sigma-54 factor interaction" evidence="5">
    <location>
        <begin position="140"/>
        <end position="366"/>
    </location>
</feature>
<dbReference type="InterPro" id="IPR002078">
    <property type="entry name" value="Sigma_54_int"/>
</dbReference>
<evidence type="ECO:0000313" key="6">
    <source>
        <dbReference type="EMBL" id="KPK70459.1"/>
    </source>
</evidence>
<dbReference type="SUPFAM" id="SSF52540">
    <property type="entry name" value="P-loop containing nucleoside triphosphate hydrolases"/>
    <property type="match status" value="1"/>
</dbReference>
<dbReference type="GO" id="GO:0006355">
    <property type="term" value="P:regulation of DNA-templated transcription"/>
    <property type="evidence" value="ECO:0007669"/>
    <property type="project" value="InterPro"/>
</dbReference>
<dbReference type="InterPro" id="IPR025662">
    <property type="entry name" value="Sigma_54_int_dom_ATP-bd_1"/>
</dbReference>
<accession>A0A0S8GE93</accession>
<gene>
    <name evidence="6" type="ORF">AMJ82_03310</name>
</gene>
<evidence type="ECO:0000259" key="5">
    <source>
        <dbReference type="PROSITE" id="PS50045"/>
    </source>
</evidence>
<dbReference type="InterPro" id="IPR029016">
    <property type="entry name" value="GAF-like_dom_sf"/>
</dbReference>
<dbReference type="Pfam" id="PF02954">
    <property type="entry name" value="HTH_8"/>
    <property type="match status" value="1"/>
</dbReference>
<keyword evidence="3" id="KW-0805">Transcription regulation</keyword>
<keyword evidence="1" id="KW-0547">Nucleotide-binding</keyword>
<dbReference type="PANTHER" id="PTHR32071">
    <property type="entry name" value="TRANSCRIPTIONAL REGULATORY PROTEIN"/>
    <property type="match status" value="1"/>
</dbReference>
<dbReference type="InterPro" id="IPR002197">
    <property type="entry name" value="HTH_Fis"/>
</dbReference>
<dbReference type="AlphaFoldDB" id="A0A0S8GE93"/>
<dbReference type="Gene3D" id="3.30.450.40">
    <property type="match status" value="1"/>
</dbReference>
<dbReference type="FunFam" id="3.40.50.300:FF:000006">
    <property type="entry name" value="DNA-binding transcriptional regulator NtrC"/>
    <property type="match status" value="1"/>
</dbReference>
<dbReference type="Pfam" id="PF25601">
    <property type="entry name" value="AAA_lid_14"/>
    <property type="match status" value="1"/>
</dbReference>
<dbReference type="GO" id="GO:0043565">
    <property type="term" value="F:sequence-specific DNA binding"/>
    <property type="evidence" value="ECO:0007669"/>
    <property type="project" value="InterPro"/>
</dbReference>
<dbReference type="SUPFAM" id="SSF46689">
    <property type="entry name" value="Homeodomain-like"/>
    <property type="match status" value="1"/>
</dbReference>
<evidence type="ECO:0000256" key="3">
    <source>
        <dbReference type="ARBA" id="ARBA00023015"/>
    </source>
</evidence>
<evidence type="ECO:0000256" key="1">
    <source>
        <dbReference type="ARBA" id="ARBA00022741"/>
    </source>
</evidence>
<dbReference type="GO" id="GO:0005524">
    <property type="term" value="F:ATP binding"/>
    <property type="evidence" value="ECO:0007669"/>
    <property type="project" value="UniProtKB-KW"/>
</dbReference>
<dbReference type="Pfam" id="PF00158">
    <property type="entry name" value="Sigma54_activat"/>
    <property type="match status" value="1"/>
</dbReference>
<dbReference type="SUPFAM" id="SSF55781">
    <property type="entry name" value="GAF domain-like"/>
    <property type="match status" value="1"/>
</dbReference>
<evidence type="ECO:0000256" key="2">
    <source>
        <dbReference type="ARBA" id="ARBA00022840"/>
    </source>
</evidence>
<keyword evidence="4" id="KW-0804">Transcription</keyword>
<organism evidence="6 7">
    <name type="scientific">candidate division TA06 bacterium SM23_40</name>
    <dbReference type="NCBI Taxonomy" id="1703774"/>
    <lineage>
        <taxon>Bacteria</taxon>
        <taxon>Bacteria division TA06</taxon>
    </lineage>
</organism>
<dbReference type="PRINTS" id="PR01590">
    <property type="entry name" value="HTHFIS"/>
</dbReference>
<comment type="caution">
    <text evidence="6">The sequence shown here is derived from an EMBL/GenBank/DDBJ whole genome shotgun (WGS) entry which is preliminary data.</text>
</comment>
<dbReference type="EMBL" id="LJUI01000016">
    <property type="protein sequence ID" value="KPK70459.1"/>
    <property type="molecule type" value="Genomic_DNA"/>
</dbReference>
<sequence>AEADGCRVVESHQLRKEEASKLLTWLTGSLEGEEVALRRPIISTQVGVDERFHGIPGGADRIASLMMIPVGIDGTVDGFVYIDRLQENSPPAFGQRDLETFILFSGVVALKLVAMRDEELIRQNLLLRRQLEERSQFGNIITQNRNMIDLLDTVLKVVDRPMPVLLEGETGTGKELVARAIHYNSKRRGERFVVLNCAALPETLLESELFGHRKGAFTGAVEDKRGLLEVAHRGTLFLDEVSEMGPGTQAKLLRVLETGEIMALGATETRKVDVRLISASNKSLRAEVEAGRFREDLYYRLNTLCLEIPPLRTRREDIQLLAEHFLQVYSQGPKRRFSTAAMRVMLDYSWPGNVRELRHEVERATALCGDREEIEPGDFSPSLRSSAGEVERDLYGEQTRLTLVDALQELEREMIERSLTKHGGNKTRAAIELGVSRQGLLKKLKRYGMA</sequence>
<dbReference type="SMART" id="SM00382">
    <property type="entry name" value="AAA"/>
    <property type="match status" value="1"/>
</dbReference>
<dbReference type="InterPro" id="IPR025944">
    <property type="entry name" value="Sigma_54_int_dom_CS"/>
</dbReference>